<evidence type="ECO:0000256" key="6">
    <source>
        <dbReference type="ARBA" id="ARBA00023136"/>
    </source>
</evidence>
<dbReference type="InterPro" id="IPR035906">
    <property type="entry name" value="MetI-like_sf"/>
</dbReference>
<dbReference type="InterPro" id="IPR000515">
    <property type="entry name" value="MetI-like"/>
</dbReference>
<evidence type="ECO:0000256" key="1">
    <source>
        <dbReference type="ARBA" id="ARBA00004651"/>
    </source>
</evidence>
<keyword evidence="11" id="KW-1185">Reference proteome</keyword>
<dbReference type="Gene3D" id="1.10.3720.10">
    <property type="entry name" value="MetI-like"/>
    <property type="match status" value="1"/>
</dbReference>
<evidence type="ECO:0000256" key="4">
    <source>
        <dbReference type="ARBA" id="ARBA00022692"/>
    </source>
</evidence>
<keyword evidence="4 7" id="KW-0812">Transmembrane</keyword>
<sequence length="327" mass="34045">MSTETTSTHPTGTGPTVTDLTVTDSPNTLTLSATPGRTPARRTGRRIRPSAGALRHAGWLVPAAIVLVLTLWPNDWLPFPPTASVGAAGSAPDGVHWFGTDSAGMDVFSRTIASFRIDVLLGILVAVLTTVISGAVGVLVGFFEGERSVTGTITRLIGRGLDLFQAIPIMAAALVAVVAFGLSIPSLVISLAVVLSPAQIRLVRTEVLRVRELGYIDAATIAGYGRFRIAVSRVLPNSVWPLVENLPLIFATSIMILAALGFLGVGLQPPTPEWGAMIAGGSSDAAVGRWWTALFPSAALIGTVLATLSVRDALVVSVANRRATGRG</sequence>
<keyword evidence="2 7" id="KW-0813">Transport</keyword>
<dbReference type="Proteomes" id="UP001500929">
    <property type="component" value="Unassembled WGS sequence"/>
</dbReference>
<feature type="domain" description="ABC transmembrane type-1" evidence="9">
    <location>
        <begin position="119"/>
        <end position="316"/>
    </location>
</feature>
<reference evidence="10 11" key="1">
    <citation type="journal article" date="2019" name="Int. J. Syst. Evol. Microbiol.">
        <title>The Global Catalogue of Microorganisms (GCM) 10K type strain sequencing project: providing services to taxonomists for standard genome sequencing and annotation.</title>
        <authorList>
            <consortium name="The Broad Institute Genomics Platform"/>
            <consortium name="The Broad Institute Genome Sequencing Center for Infectious Disease"/>
            <person name="Wu L."/>
            <person name="Ma J."/>
        </authorList>
    </citation>
    <scope>NUCLEOTIDE SEQUENCE [LARGE SCALE GENOMIC DNA]</scope>
    <source>
        <strain evidence="10 11">JCM 16117</strain>
    </source>
</reference>
<evidence type="ECO:0000313" key="10">
    <source>
        <dbReference type="EMBL" id="GAA2238525.1"/>
    </source>
</evidence>
<feature type="compositionally biased region" description="Polar residues" evidence="8">
    <location>
        <begin position="19"/>
        <end position="32"/>
    </location>
</feature>
<evidence type="ECO:0000313" key="11">
    <source>
        <dbReference type="Proteomes" id="UP001500929"/>
    </source>
</evidence>
<evidence type="ECO:0000256" key="5">
    <source>
        <dbReference type="ARBA" id="ARBA00022989"/>
    </source>
</evidence>
<dbReference type="InterPro" id="IPR050366">
    <property type="entry name" value="BP-dependent_transpt_permease"/>
</dbReference>
<dbReference type="CDD" id="cd06261">
    <property type="entry name" value="TM_PBP2"/>
    <property type="match status" value="1"/>
</dbReference>
<dbReference type="PANTHER" id="PTHR43386">
    <property type="entry name" value="OLIGOPEPTIDE TRANSPORT SYSTEM PERMEASE PROTEIN APPC"/>
    <property type="match status" value="1"/>
</dbReference>
<name>A0ABN3DQ24_9MICO</name>
<evidence type="ECO:0000256" key="2">
    <source>
        <dbReference type="ARBA" id="ARBA00022448"/>
    </source>
</evidence>
<feature type="transmembrane region" description="Helical" evidence="7">
    <location>
        <begin position="52"/>
        <end position="72"/>
    </location>
</feature>
<feature type="region of interest" description="Disordered" evidence="8">
    <location>
        <begin position="1"/>
        <end position="44"/>
    </location>
</feature>
<keyword evidence="3" id="KW-1003">Cell membrane</keyword>
<dbReference type="SUPFAM" id="SSF161098">
    <property type="entry name" value="MetI-like"/>
    <property type="match status" value="1"/>
</dbReference>
<gene>
    <name evidence="10" type="ORF">GCM10009851_24440</name>
</gene>
<evidence type="ECO:0000259" key="9">
    <source>
        <dbReference type="PROSITE" id="PS50928"/>
    </source>
</evidence>
<evidence type="ECO:0000256" key="3">
    <source>
        <dbReference type="ARBA" id="ARBA00022475"/>
    </source>
</evidence>
<comment type="similarity">
    <text evidence="7">Belongs to the binding-protein-dependent transport system permease family.</text>
</comment>
<feature type="compositionally biased region" description="Low complexity" evidence="8">
    <location>
        <begin position="1"/>
        <end position="18"/>
    </location>
</feature>
<feature type="transmembrane region" description="Helical" evidence="7">
    <location>
        <begin position="163"/>
        <end position="195"/>
    </location>
</feature>
<keyword evidence="6 7" id="KW-0472">Membrane</keyword>
<organism evidence="10 11">
    <name type="scientific">Herbiconiux moechotypicola</name>
    <dbReference type="NCBI Taxonomy" id="637393"/>
    <lineage>
        <taxon>Bacteria</taxon>
        <taxon>Bacillati</taxon>
        <taxon>Actinomycetota</taxon>
        <taxon>Actinomycetes</taxon>
        <taxon>Micrococcales</taxon>
        <taxon>Microbacteriaceae</taxon>
        <taxon>Herbiconiux</taxon>
    </lineage>
</organism>
<dbReference type="Pfam" id="PF00528">
    <property type="entry name" value="BPD_transp_1"/>
    <property type="match status" value="1"/>
</dbReference>
<keyword evidence="5 7" id="KW-1133">Transmembrane helix</keyword>
<evidence type="ECO:0000256" key="8">
    <source>
        <dbReference type="SAM" id="MobiDB-lite"/>
    </source>
</evidence>
<comment type="subcellular location">
    <subcellularLocation>
        <location evidence="1 7">Cell membrane</location>
        <topology evidence="1 7">Multi-pass membrane protein</topology>
    </subcellularLocation>
</comment>
<comment type="caution">
    <text evidence="10">The sequence shown here is derived from an EMBL/GenBank/DDBJ whole genome shotgun (WGS) entry which is preliminary data.</text>
</comment>
<dbReference type="RefSeq" id="WP_259481265.1">
    <property type="nucleotide sequence ID" value="NZ_BAAAQY010000007.1"/>
</dbReference>
<proteinExistence type="inferred from homology"/>
<feature type="transmembrane region" description="Helical" evidence="7">
    <location>
        <begin position="119"/>
        <end position="143"/>
    </location>
</feature>
<dbReference type="PROSITE" id="PS50928">
    <property type="entry name" value="ABC_TM1"/>
    <property type="match status" value="1"/>
</dbReference>
<protein>
    <submittedName>
        <fullName evidence="10">ABC transporter permease</fullName>
    </submittedName>
</protein>
<accession>A0ABN3DQ24</accession>
<dbReference type="PANTHER" id="PTHR43386:SF1">
    <property type="entry name" value="D,D-DIPEPTIDE TRANSPORT SYSTEM PERMEASE PROTEIN DDPC-RELATED"/>
    <property type="match status" value="1"/>
</dbReference>
<feature type="transmembrane region" description="Helical" evidence="7">
    <location>
        <begin position="246"/>
        <end position="267"/>
    </location>
</feature>
<evidence type="ECO:0000256" key="7">
    <source>
        <dbReference type="RuleBase" id="RU363032"/>
    </source>
</evidence>
<dbReference type="EMBL" id="BAAAQY010000007">
    <property type="protein sequence ID" value="GAA2238525.1"/>
    <property type="molecule type" value="Genomic_DNA"/>
</dbReference>